<keyword evidence="3" id="KW-0489">Methyltransferase</keyword>
<proteinExistence type="inferred from homology"/>
<organism evidence="3 4">
    <name type="scientific">Aeoliella straminimaris</name>
    <dbReference type="NCBI Taxonomy" id="2954799"/>
    <lineage>
        <taxon>Bacteria</taxon>
        <taxon>Pseudomonadati</taxon>
        <taxon>Planctomycetota</taxon>
        <taxon>Planctomycetia</taxon>
        <taxon>Pirellulales</taxon>
        <taxon>Lacipirellulaceae</taxon>
        <taxon>Aeoliella</taxon>
    </lineage>
</organism>
<accession>A0A9X2F7H1</accession>
<evidence type="ECO:0000256" key="1">
    <source>
        <dbReference type="ARBA" id="ARBA00006594"/>
    </source>
</evidence>
<evidence type="ECO:0000313" key="4">
    <source>
        <dbReference type="Proteomes" id="UP001155241"/>
    </source>
</evidence>
<gene>
    <name evidence="3" type="ORF">NG895_03990</name>
</gene>
<protein>
    <submittedName>
        <fullName evidence="3">N-6 DNA methylase</fullName>
    </submittedName>
</protein>
<dbReference type="Gene3D" id="3.40.50.150">
    <property type="entry name" value="Vaccinia Virus protein VP39"/>
    <property type="match status" value="1"/>
</dbReference>
<evidence type="ECO:0000313" key="3">
    <source>
        <dbReference type="EMBL" id="MCO6043058.1"/>
    </source>
</evidence>
<reference evidence="3" key="1">
    <citation type="submission" date="2022-06" db="EMBL/GenBank/DDBJ databases">
        <title>Aeoliella straminimaris, a novel planctomycete from sediments.</title>
        <authorList>
            <person name="Vitorino I.R."/>
            <person name="Lage O.M."/>
        </authorList>
    </citation>
    <scope>NUCLEOTIDE SEQUENCE</scope>
    <source>
        <strain evidence="3">ICT_H6.2</strain>
    </source>
</reference>
<keyword evidence="3" id="KW-0808">Transferase</keyword>
<dbReference type="GO" id="GO:0003677">
    <property type="term" value="F:DNA binding"/>
    <property type="evidence" value="ECO:0007669"/>
    <property type="project" value="InterPro"/>
</dbReference>
<dbReference type="GO" id="GO:0008170">
    <property type="term" value="F:N-methyltransferase activity"/>
    <property type="evidence" value="ECO:0007669"/>
    <property type="project" value="InterPro"/>
</dbReference>
<dbReference type="RefSeq" id="WP_252851158.1">
    <property type="nucleotide sequence ID" value="NZ_JAMXLR010000017.1"/>
</dbReference>
<feature type="domain" description="DNA methylase adenine-specific" evidence="2">
    <location>
        <begin position="23"/>
        <end position="75"/>
    </location>
</feature>
<dbReference type="Pfam" id="PF02384">
    <property type="entry name" value="N6_Mtase"/>
    <property type="match status" value="1"/>
</dbReference>
<dbReference type="EMBL" id="JAMXLR010000017">
    <property type="protein sequence ID" value="MCO6043058.1"/>
    <property type="molecule type" value="Genomic_DNA"/>
</dbReference>
<comment type="caution">
    <text evidence="3">The sequence shown here is derived from an EMBL/GenBank/DDBJ whole genome shotgun (WGS) entry which is preliminary data.</text>
</comment>
<dbReference type="InterPro" id="IPR029063">
    <property type="entry name" value="SAM-dependent_MTases_sf"/>
</dbReference>
<comment type="similarity">
    <text evidence="1">Belongs to the N(4)/N(6)-methyltransferase family.</text>
</comment>
<dbReference type="SUPFAM" id="SSF53335">
    <property type="entry name" value="S-adenosyl-L-methionine-dependent methyltransferases"/>
    <property type="match status" value="1"/>
</dbReference>
<name>A0A9X2F7H1_9BACT</name>
<keyword evidence="4" id="KW-1185">Reference proteome</keyword>
<dbReference type="GO" id="GO:0032259">
    <property type="term" value="P:methylation"/>
    <property type="evidence" value="ECO:0007669"/>
    <property type="project" value="UniProtKB-KW"/>
</dbReference>
<dbReference type="Proteomes" id="UP001155241">
    <property type="component" value="Unassembled WGS sequence"/>
</dbReference>
<dbReference type="AlphaFoldDB" id="A0A9X2F7H1"/>
<dbReference type="InterPro" id="IPR003356">
    <property type="entry name" value="DNA_methylase_A-5"/>
</dbReference>
<evidence type="ECO:0000259" key="2">
    <source>
        <dbReference type="Pfam" id="PF02384"/>
    </source>
</evidence>
<sequence>MVDRLGVEPNGSRCQTSIGSHCLAREWGTYHAWKAGKAYEDIAGFCKSTKLDEIKSHGYVLTPGRYVGAAEVEEDDEPFAEKMQRLTTELGEQFAESAKLEAAIRENLNSLGFAAKSWL</sequence>